<dbReference type="CDD" id="cd05474">
    <property type="entry name" value="SAP_like"/>
    <property type="match status" value="1"/>
</dbReference>
<dbReference type="Pfam" id="PF00026">
    <property type="entry name" value="Asp"/>
    <property type="match status" value="2"/>
</dbReference>
<evidence type="ECO:0000259" key="9">
    <source>
        <dbReference type="Pfam" id="PF00026"/>
    </source>
</evidence>
<evidence type="ECO:0000256" key="2">
    <source>
        <dbReference type="ARBA" id="ARBA00022670"/>
    </source>
</evidence>
<evidence type="ECO:0000256" key="6">
    <source>
        <dbReference type="PIRSR" id="PIRSR601461-1"/>
    </source>
</evidence>
<evidence type="ECO:0000256" key="1">
    <source>
        <dbReference type="ARBA" id="ARBA00007447"/>
    </source>
</evidence>
<dbReference type="InterPro" id="IPR001461">
    <property type="entry name" value="Aspartic_peptidase_A1"/>
</dbReference>
<dbReference type="EMBL" id="CP099427">
    <property type="protein sequence ID" value="USW58234.1"/>
    <property type="molecule type" value="Genomic_DNA"/>
</dbReference>
<dbReference type="InterPro" id="IPR021109">
    <property type="entry name" value="Peptidase_aspartic_dom_sf"/>
</dbReference>
<feature type="domain" description="Peptidase A1" evidence="9">
    <location>
        <begin position="119"/>
        <end position="356"/>
    </location>
</feature>
<dbReference type="InterPro" id="IPR033121">
    <property type="entry name" value="PEPTIDASE_A1"/>
</dbReference>
<feature type="active site" evidence="6">
    <location>
        <position position="234"/>
    </location>
</feature>
<feature type="domain" description="Peptidase A1" evidence="9">
    <location>
        <begin position="36"/>
        <end position="112"/>
    </location>
</feature>
<dbReference type="PANTHER" id="PTHR47966:SF65">
    <property type="entry name" value="ASPARTIC-TYPE ENDOPEPTIDASE"/>
    <property type="match status" value="1"/>
</dbReference>
<comment type="similarity">
    <text evidence="1">Belongs to the peptidase A1 family.</text>
</comment>
<feature type="region of interest" description="Disordered" evidence="8">
    <location>
        <begin position="1"/>
        <end position="20"/>
    </location>
</feature>
<evidence type="ECO:0000256" key="5">
    <source>
        <dbReference type="ARBA" id="ARBA00022801"/>
    </source>
</evidence>
<keyword evidence="2" id="KW-0645">Protease</keyword>
<evidence type="ECO:0000313" key="10">
    <source>
        <dbReference type="EMBL" id="USW58234.1"/>
    </source>
</evidence>
<sequence>MQTQPAARDRRRWAHQRRQAEGQTVNVALQNELFLYYMNMTVGTPPQTFQVHVDTGSSDLWLNYANSQLYTSGRGDACETGTYIGNDSSAYEYIKSNFTIRYVDGSKSTGDYQFGVGYESTTTDGILGIGYAANEVVVASGGQPYPNLPLSLVEAGYINTNAYSIWLNDLNAEEGGLLFGGVDTAKYEGDLVTLPVVPTRGVYRELTVELTGVGLNANATMFSSSNLRTDVHLDTGASLTYLLDDITEAIYSEFGAMYSSVQEVALVSCSQAARDNTISFRFSDELTIQVPLREMVIPVPGGPTFRGEAVCFFGILPGATSPFNDNERQYLILGDTFLRSAYVVHDLDRNEISMAQTVFNATESNIREIEASAGLPSGTAAHGASAPDGGRTAGSRPTTDDATNSAATNTRTTGVTILITALSAMFVFA</sequence>
<evidence type="ECO:0000256" key="3">
    <source>
        <dbReference type="ARBA" id="ARBA00022729"/>
    </source>
</evidence>
<dbReference type="InterPro" id="IPR033876">
    <property type="entry name" value="SAP-like"/>
</dbReference>
<organism evidence="10 11">
    <name type="scientific">Septoria linicola</name>
    <dbReference type="NCBI Taxonomy" id="215465"/>
    <lineage>
        <taxon>Eukaryota</taxon>
        <taxon>Fungi</taxon>
        <taxon>Dikarya</taxon>
        <taxon>Ascomycota</taxon>
        <taxon>Pezizomycotina</taxon>
        <taxon>Dothideomycetes</taxon>
        <taxon>Dothideomycetidae</taxon>
        <taxon>Mycosphaerellales</taxon>
        <taxon>Mycosphaerellaceae</taxon>
        <taxon>Septoria</taxon>
    </lineage>
</organism>
<dbReference type="GO" id="GO:0006508">
    <property type="term" value="P:proteolysis"/>
    <property type="evidence" value="ECO:0007669"/>
    <property type="project" value="UniProtKB-KW"/>
</dbReference>
<evidence type="ECO:0000256" key="4">
    <source>
        <dbReference type="ARBA" id="ARBA00022750"/>
    </source>
</evidence>
<dbReference type="AlphaFoldDB" id="A0A9Q9AZH6"/>
<evidence type="ECO:0000256" key="7">
    <source>
        <dbReference type="PIRSR" id="PIRSR601461-2"/>
    </source>
</evidence>
<dbReference type="GO" id="GO:0004190">
    <property type="term" value="F:aspartic-type endopeptidase activity"/>
    <property type="evidence" value="ECO:0007669"/>
    <property type="project" value="UniProtKB-KW"/>
</dbReference>
<proteinExistence type="inferred from homology"/>
<keyword evidence="7" id="KW-1015">Disulfide bond</keyword>
<keyword evidence="11" id="KW-1185">Reference proteome</keyword>
<evidence type="ECO:0000313" key="11">
    <source>
        <dbReference type="Proteomes" id="UP001056384"/>
    </source>
</evidence>
<dbReference type="OrthoDB" id="771136at2759"/>
<name>A0A9Q9AZH6_9PEZI</name>
<protein>
    <submittedName>
        <fullName evidence="10">Aspartic peptidase A1 family, aspartic peptidase domain superfamily</fullName>
    </submittedName>
</protein>
<feature type="disulfide bond" evidence="7">
    <location>
        <begin position="269"/>
        <end position="311"/>
    </location>
</feature>
<dbReference type="Gene3D" id="2.40.70.10">
    <property type="entry name" value="Acid Proteases"/>
    <property type="match status" value="3"/>
</dbReference>
<feature type="active site" evidence="6">
    <location>
        <position position="54"/>
    </location>
</feature>
<dbReference type="SUPFAM" id="SSF50630">
    <property type="entry name" value="Acid proteases"/>
    <property type="match status" value="1"/>
</dbReference>
<evidence type="ECO:0000256" key="8">
    <source>
        <dbReference type="SAM" id="MobiDB-lite"/>
    </source>
</evidence>
<keyword evidence="3" id="KW-0732">Signal</keyword>
<reference evidence="10" key="1">
    <citation type="submission" date="2022-06" db="EMBL/GenBank/DDBJ databases">
        <title>Complete genome sequences of two strains of the flax pathogen Septoria linicola.</title>
        <authorList>
            <person name="Lapalu N."/>
            <person name="Simon A."/>
            <person name="Demenou B."/>
            <person name="Paumier D."/>
            <person name="Guillot M.-P."/>
            <person name="Gout L."/>
            <person name="Valade R."/>
        </authorList>
    </citation>
    <scope>NUCLEOTIDE SEQUENCE</scope>
    <source>
        <strain evidence="10">SE15195</strain>
    </source>
</reference>
<gene>
    <name evidence="10" type="ORF">Slin15195_G115530</name>
</gene>
<feature type="region of interest" description="Disordered" evidence="8">
    <location>
        <begin position="376"/>
        <end position="407"/>
    </location>
</feature>
<dbReference type="Proteomes" id="UP001056384">
    <property type="component" value="Chromosome 10"/>
</dbReference>
<keyword evidence="4" id="KW-0064">Aspartyl protease</keyword>
<dbReference type="PRINTS" id="PR00792">
    <property type="entry name" value="PEPSIN"/>
</dbReference>
<dbReference type="PANTHER" id="PTHR47966">
    <property type="entry name" value="BETA-SITE APP-CLEAVING ENZYME, ISOFORM A-RELATED"/>
    <property type="match status" value="1"/>
</dbReference>
<keyword evidence="5" id="KW-0378">Hydrolase</keyword>
<accession>A0A9Q9AZH6</accession>